<dbReference type="STRING" id="570277.EZMO1_1340"/>
<keyword evidence="2" id="KW-0560">Oxidoreductase</keyword>
<dbReference type="KEGG" id="emp:EZMO1_1340"/>
<protein>
    <submittedName>
        <fullName evidence="5">Short-chain dehydrogenase</fullName>
    </submittedName>
</protein>
<reference evidence="5 6" key="1">
    <citation type="journal article" date="2016" name="Front. Microbiol.">
        <title>Genomic Insight into the Host-Endosymbiont Relationship of Endozoicomonas montiporae CL-33(T) with its Coral Host.</title>
        <authorList>
            <person name="Ding J.-Y."/>
            <person name="Shiu J.-H."/>
            <person name="Chen W.-M."/>
            <person name="Chiang Y.-R."/>
            <person name="Tang S.-L."/>
        </authorList>
    </citation>
    <scope>NUCLEOTIDE SEQUENCE [LARGE SCALE GENOMIC DNA]</scope>
    <source>
        <strain evidence="5 6">CL-33</strain>
    </source>
</reference>
<dbReference type="Gene3D" id="3.40.50.720">
    <property type="entry name" value="NAD(P)-binding Rossmann-like Domain"/>
    <property type="match status" value="1"/>
</dbReference>
<accession>A0A142B9V4</accession>
<dbReference type="AlphaFoldDB" id="A0A142B9V4"/>
<evidence type="ECO:0000259" key="4">
    <source>
        <dbReference type="SMART" id="SM00822"/>
    </source>
</evidence>
<dbReference type="Pfam" id="PF00106">
    <property type="entry name" value="adh_short"/>
    <property type="match status" value="1"/>
</dbReference>
<dbReference type="InterPro" id="IPR036291">
    <property type="entry name" value="NAD(P)-bd_dom_sf"/>
</dbReference>
<dbReference type="Proteomes" id="UP000071065">
    <property type="component" value="Chromosome"/>
</dbReference>
<name>A0A142B9V4_9GAMM</name>
<dbReference type="EMBL" id="CP013251">
    <property type="protein sequence ID" value="AMO55530.1"/>
    <property type="molecule type" value="Genomic_DNA"/>
</dbReference>
<dbReference type="PATRIC" id="fig|570277.3.peg.1471"/>
<evidence type="ECO:0000256" key="1">
    <source>
        <dbReference type="ARBA" id="ARBA00006484"/>
    </source>
</evidence>
<dbReference type="InterPro" id="IPR002347">
    <property type="entry name" value="SDR_fam"/>
</dbReference>
<dbReference type="SUPFAM" id="SSF51735">
    <property type="entry name" value="NAD(P)-binding Rossmann-fold domains"/>
    <property type="match status" value="1"/>
</dbReference>
<dbReference type="PANTHER" id="PTHR44196">
    <property type="entry name" value="DEHYDROGENASE/REDUCTASE SDR FAMILY MEMBER 7B"/>
    <property type="match status" value="1"/>
</dbReference>
<dbReference type="PANTHER" id="PTHR44196:SF1">
    <property type="entry name" value="DEHYDROGENASE_REDUCTASE SDR FAMILY MEMBER 7B"/>
    <property type="match status" value="1"/>
</dbReference>
<dbReference type="CDD" id="cd05233">
    <property type="entry name" value="SDR_c"/>
    <property type="match status" value="1"/>
</dbReference>
<dbReference type="GO" id="GO:0016020">
    <property type="term" value="C:membrane"/>
    <property type="evidence" value="ECO:0007669"/>
    <property type="project" value="TreeGrafter"/>
</dbReference>
<dbReference type="RefSeq" id="WP_051789725.1">
    <property type="nucleotide sequence ID" value="NZ_CP013251.1"/>
</dbReference>
<feature type="domain" description="Ketoreductase" evidence="4">
    <location>
        <begin position="7"/>
        <end position="196"/>
    </location>
</feature>
<organism evidence="5 6">
    <name type="scientific">Endozoicomonas montiporae CL-33</name>
    <dbReference type="NCBI Taxonomy" id="570277"/>
    <lineage>
        <taxon>Bacteria</taxon>
        <taxon>Pseudomonadati</taxon>
        <taxon>Pseudomonadota</taxon>
        <taxon>Gammaproteobacteria</taxon>
        <taxon>Oceanospirillales</taxon>
        <taxon>Endozoicomonadaceae</taxon>
        <taxon>Endozoicomonas</taxon>
    </lineage>
</organism>
<evidence type="ECO:0000313" key="5">
    <source>
        <dbReference type="EMBL" id="AMO55530.1"/>
    </source>
</evidence>
<dbReference type="PRINTS" id="PR00081">
    <property type="entry name" value="GDHRDH"/>
</dbReference>
<gene>
    <name evidence="5" type="primary">ephD</name>
    <name evidence="5" type="ORF">EZMO1_1340</name>
</gene>
<dbReference type="InterPro" id="IPR057326">
    <property type="entry name" value="KR_dom"/>
</dbReference>
<dbReference type="PRINTS" id="PR00080">
    <property type="entry name" value="SDRFAMILY"/>
</dbReference>
<evidence type="ECO:0000256" key="3">
    <source>
        <dbReference type="RuleBase" id="RU000363"/>
    </source>
</evidence>
<proteinExistence type="inferred from homology"/>
<sequence>MKDFKNKVAVITGAGSGIGREIARQLAVEGCNLALVDVNPEGLAETAKQLEPTGVTISQHVVDVTDRERMMSLPDEVLQTHSNVNLLFNNAGISFQRSFEEMSIEDWELSLGINLWGVIYGSKAFLPLLKKAAGEGEENAHIVNLSSMAGFVGLPNQSSYSSSKAAVRSISESLWTELKALGIGVTSVHPGAIRTNIFNAHKDKNSNQKRADEIAAKVDRFAMEPDQAAQKIIQAVRKNKQRQLVGKDAVFFELMKRFMPSTILKPFANIYAKGLKEQA</sequence>
<evidence type="ECO:0000256" key="2">
    <source>
        <dbReference type="ARBA" id="ARBA00023002"/>
    </source>
</evidence>
<comment type="similarity">
    <text evidence="1 3">Belongs to the short-chain dehydrogenases/reductases (SDR) family.</text>
</comment>
<dbReference type="FunFam" id="3.40.50.720:FF:000084">
    <property type="entry name" value="Short-chain dehydrogenase reductase"/>
    <property type="match status" value="1"/>
</dbReference>
<dbReference type="GO" id="GO:0016491">
    <property type="term" value="F:oxidoreductase activity"/>
    <property type="evidence" value="ECO:0007669"/>
    <property type="project" value="UniProtKB-KW"/>
</dbReference>
<dbReference type="SMART" id="SM00822">
    <property type="entry name" value="PKS_KR"/>
    <property type="match status" value="1"/>
</dbReference>
<evidence type="ECO:0000313" key="6">
    <source>
        <dbReference type="Proteomes" id="UP000071065"/>
    </source>
</evidence>
<dbReference type="OrthoDB" id="7301144at2"/>